<protein>
    <submittedName>
        <fullName evidence="3">Phosphotransferase</fullName>
    </submittedName>
</protein>
<reference evidence="3 4" key="1">
    <citation type="submission" date="2017-08" db="EMBL/GenBank/DDBJ databases">
        <title>Comparative genomics of bacteria isolated from necrotic lesions of AOD affected trees.</title>
        <authorList>
            <person name="Doonan J."/>
            <person name="Denman S."/>
            <person name="McDonald J.E."/>
        </authorList>
    </citation>
    <scope>NUCLEOTIDE SEQUENCE [LARGE SCALE GENOMIC DNA]</scope>
    <source>
        <strain evidence="3 4">477</strain>
    </source>
</reference>
<dbReference type="AlphaFoldDB" id="A0AAD0SJK0"/>
<dbReference type="InterPro" id="IPR050249">
    <property type="entry name" value="Pseudomonas-type_ThrB"/>
</dbReference>
<dbReference type="RefSeq" id="WP_094117455.1">
    <property type="nucleotide sequence ID" value="NZ_CP023009.1"/>
</dbReference>
<keyword evidence="4" id="KW-1185">Reference proteome</keyword>
<dbReference type="KEGG" id="lbq:CKQ53_16370"/>
<dbReference type="InterPro" id="IPR002575">
    <property type="entry name" value="Aminoglycoside_PTrfase"/>
</dbReference>
<dbReference type="PANTHER" id="PTHR21064:SF6">
    <property type="entry name" value="AMINOGLYCOSIDE PHOSPHOTRANSFERASE DOMAIN-CONTAINING PROTEIN"/>
    <property type="match status" value="1"/>
</dbReference>
<accession>A0AAD0SJK0</accession>
<organism evidence="3 4">
    <name type="scientific">Lonsdalea britannica</name>
    <dbReference type="NCBI Taxonomy" id="1082704"/>
    <lineage>
        <taxon>Bacteria</taxon>
        <taxon>Pseudomonadati</taxon>
        <taxon>Pseudomonadota</taxon>
        <taxon>Gammaproteobacteria</taxon>
        <taxon>Enterobacterales</taxon>
        <taxon>Pectobacteriaceae</taxon>
        <taxon>Lonsdalea</taxon>
    </lineage>
</organism>
<dbReference type="SUPFAM" id="SSF56112">
    <property type="entry name" value="Protein kinase-like (PK-like)"/>
    <property type="match status" value="1"/>
</dbReference>
<dbReference type="Proteomes" id="UP000263881">
    <property type="component" value="Chromosome"/>
</dbReference>
<comment type="similarity">
    <text evidence="1">Belongs to the pseudomonas-type ThrB family.</text>
</comment>
<evidence type="ECO:0000259" key="2">
    <source>
        <dbReference type="Pfam" id="PF01636"/>
    </source>
</evidence>
<dbReference type="InterPro" id="IPR011009">
    <property type="entry name" value="Kinase-like_dom_sf"/>
</dbReference>
<dbReference type="EMBL" id="CP023009">
    <property type="protein sequence ID" value="AXW88391.1"/>
    <property type="molecule type" value="Genomic_DNA"/>
</dbReference>
<evidence type="ECO:0000256" key="1">
    <source>
        <dbReference type="ARBA" id="ARBA00038240"/>
    </source>
</evidence>
<gene>
    <name evidence="3" type="ORF">CKQ53_16370</name>
</gene>
<dbReference type="PANTHER" id="PTHR21064">
    <property type="entry name" value="AMINOGLYCOSIDE PHOSPHOTRANSFERASE DOMAIN-CONTAINING PROTEIN-RELATED"/>
    <property type="match status" value="1"/>
</dbReference>
<feature type="domain" description="Aminoglycoside phosphotransferase" evidence="2">
    <location>
        <begin position="37"/>
        <end position="274"/>
    </location>
</feature>
<dbReference type="GO" id="GO:0009088">
    <property type="term" value="P:threonine biosynthetic process"/>
    <property type="evidence" value="ECO:0007669"/>
    <property type="project" value="TreeGrafter"/>
</dbReference>
<evidence type="ECO:0000313" key="4">
    <source>
        <dbReference type="Proteomes" id="UP000263881"/>
    </source>
</evidence>
<proteinExistence type="inferred from homology"/>
<sequence length="342" mass="38476">MLYDETYIETISRLLRAELPRWGVSEGSDLALLTFSENATFLVTDAITSHRLVLRVHRPNYCDHAEIVSELDWLLALKSSGVIDVAAPLPQLDGERVARLADETAETFVVAFEFIAGAEPDSACDLSAWYRHLGQIAARLHLHSLSWQRPSTFTRKVWTFDTIIGQQALWGDWRCLSEFAPDDLALLEETETVLETRLDDYGCSPNRFGLVHSDMRLANLLVDGDKMTVIDFDDCGICWFGWDFATAVSFIENDPLLADYQSAWVEGYRSVRPLDPQDEAILPTLVMLRRLQLSAWIASHAETPTARQLAADYPAGTVALARQYLRGQTQRVARSAQQEPSQ</sequence>
<name>A0AAD0SJK0_9GAMM</name>
<dbReference type="Gene3D" id="3.90.1200.10">
    <property type="match status" value="1"/>
</dbReference>
<dbReference type="GO" id="GO:0004413">
    <property type="term" value="F:homoserine kinase activity"/>
    <property type="evidence" value="ECO:0007669"/>
    <property type="project" value="TreeGrafter"/>
</dbReference>
<dbReference type="Pfam" id="PF01636">
    <property type="entry name" value="APH"/>
    <property type="match status" value="1"/>
</dbReference>
<evidence type="ECO:0000313" key="3">
    <source>
        <dbReference type="EMBL" id="AXW88391.1"/>
    </source>
</evidence>